<accession>A0A2X2VZ86</accession>
<organism evidence="1 2">
    <name type="scientific">Clostridium cochlearium</name>
    <dbReference type="NCBI Taxonomy" id="1494"/>
    <lineage>
        <taxon>Bacteria</taxon>
        <taxon>Bacillati</taxon>
        <taxon>Bacillota</taxon>
        <taxon>Clostridia</taxon>
        <taxon>Eubacteriales</taxon>
        <taxon>Clostridiaceae</taxon>
        <taxon>Clostridium</taxon>
    </lineage>
</organism>
<proteinExistence type="predicted"/>
<dbReference type="RefSeq" id="WP_096635022.1">
    <property type="nucleotide sequence ID" value="NZ_OAOH01000001.1"/>
</dbReference>
<gene>
    <name evidence="1" type="ORF">NCTC13028_00857</name>
</gene>
<evidence type="ECO:0000313" key="1">
    <source>
        <dbReference type="EMBL" id="SQB33978.1"/>
    </source>
</evidence>
<protein>
    <submittedName>
        <fullName evidence="1">Uncharacterized protein</fullName>
    </submittedName>
</protein>
<dbReference type="Proteomes" id="UP000250223">
    <property type="component" value="Unassembled WGS sequence"/>
</dbReference>
<reference evidence="1 2" key="1">
    <citation type="submission" date="2018-06" db="EMBL/GenBank/DDBJ databases">
        <authorList>
            <consortium name="Pathogen Informatics"/>
            <person name="Doyle S."/>
        </authorList>
    </citation>
    <scope>NUCLEOTIDE SEQUENCE [LARGE SCALE GENOMIC DNA]</scope>
    <source>
        <strain evidence="1 2">NCTC13028</strain>
    </source>
</reference>
<dbReference type="EMBL" id="UAWC01000003">
    <property type="protein sequence ID" value="SQB33978.1"/>
    <property type="molecule type" value="Genomic_DNA"/>
</dbReference>
<sequence length="124" mass="14505">MARAWTNAELDFIRKNKGKLSYKEMSKHIGRTQAAIEQKCQCFIDRQERVDKVINKMAVAEKKFKFNKGQKIKTKRMEWTTGWDTLITKGKVIMDNKYFTVIDTGNYKTCVNKVDLYTKSVVLV</sequence>
<evidence type="ECO:0000313" key="2">
    <source>
        <dbReference type="Proteomes" id="UP000250223"/>
    </source>
</evidence>
<dbReference type="AlphaFoldDB" id="A0A2X2VZ86"/>
<name>A0A2X2VZ86_CLOCO</name>